<proteinExistence type="predicted"/>
<keyword evidence="1" id="KW-0812">Transmembrane</keyword>
<organism evidence="3 4">
    <name type="scientific">Mytilus edulis</name>
    <name type="common">Blue mussel</name>
    <dbReference type="NCBI Taxonomy" id="6550"/>
    <lineage>
        <taxon>Eukaryota</taxon>
        <taxon>Metazoa</taxon>
        <taxon>Spiralia</taxon>
        <taxon>Lophotrochozoa</taxon>
        <taxon>Mollusca</taxon>
        <taxon>Bivalvia</taxon>
        <taxon>Autobranchia</taxon>
        <taxon>Pteriomorphia</taxon>
        <taxon>Mytilida</taxon>
        <taxon>Mytiloidea</taxon>
        <taxon>Mytilidae</taxon>
        <taxon>Mytilinae</taxon>
        <taxon>Mytilus</taxon>
    </lineage>
</organism>
<dbReference type="Pfam" id="PF00582">
    <property type="entry name" value="Usp"/>
    <property type="match status" value="1"/>
</dbReference>
<dbReference type="Gene3D" id="3.40.50.620">
    <property type="entry name" value="HUPs"/>
    <property type="match status" value="1"/>
</dbReference>
<sequence length="238" mass="27014">MASNKKRIIVIGIDNSEFAEKSFDWYADNIRKPDDEVILVHCPETYDFTMASPGVVKQLLEELEKTVKTLEDKYRAKAKAKNIDGKFRTGQGKPGELLIHIAKEENASMIITGSRGLGKIRRTILGSVSDYVIHHSHVPVLVFSKESSAIIRFGFFVGGLASMCVVLFIIWMVKNARRRILKTKESRQAMDNSHSNSNEQHYDDIIKMEGLSTYQDLTKQTVTVSNDYDQINHSYINQ</sequence>
<dbReference type="PANTHER" id="PTHR46989">
    <property type="entry name" value="USP DOMAIN-CONTAINING PROTEIN"/>
    <property type="match status" value="1"/>
</dbReference>
<dbReference type="SUPFAM" id="SSF52402">
    <property type="entry name" value="Adenine nucleotide alpha hydrolases-like"/>
    <property type="match status" value="1"/>
</dbReference>
<feature type="transmembrane region" description="Helical" evidence="1">
    <location>
        <begin position="153"/>
        <end position="173"/>
    </location>
</feature>
<name>A0A8S3RL47_MYTED</name>
<dbReference type="CDD" id="cd23659">
    <property type="entry name" value="USP_At3g01520-like"/>
    <property type="match status" value="1"/>
</dbReference>
<dbReference type="PANTHER" id="PTHR46989:SF3">
    <property type="entry name" value="USPA DOMAIN-CONTAINING PROTEIN"/>
    <property type="match status" value="1"/>
</dbReference>
<accession>A0A8S3RL47</accession>
<feature type="domain" description="UspA" evidence="2">
    <location>
        <begin position="7"/>
        <end position="143"/>
    </location>
</feature>
<dbReference type="AlphaFoldDB" id="A0A8S3RL47"/>
<keyword evidence="1" id="KW-0472">Membrane</keyword>
<dbReference type="EMBL" id="CAJPWZ010001076">
    <property type="protein sequence ID" value="CAG2207438.1"/>
    <property type="molecule type" value="Genomic_DNA"/>
</dbReference>
<dbReference type="OrthoDB" id="843225at2759"/>
<protein>
    <recommendedName>
        <fullName evidence="2">UspA domain-containing protein</fullName>
    </recommendedName>
</protein>
<comment type="caution">
    <text evidence="3">The sequence shown here is derived from an EMBL/GenBank/DDBJ whole genome shotgun (WGS) entry which is preliminary data.</text>
</comment>
<dbReference type="InterPro" id="IPR006015">
    <property type="entry name" value="Universal_stress_UspA"/>
</dbReference>
<dbReference type="PRINTS" id="PR01438">
    <property type="entry name" value="UNVRSLSTRESS"/>
</dbReference>
<evidence type="ECO:0000256" key="1">
    <source>
        <dbReference type="SAM" id="Phobius"/>
    </source>
</evidence>
<dbReference type="Proteomes" id="UP000683360">
    <property type="component" value="Unassembled WGS sequence"/>
</dbReference>
<reference evidence="3" key="1">
    <citation type="submission" date="2021-03" db="EMBL/GenBank/DDBJ databases">
        <authorList>
            <person name="Bekaert M."/>
        </authorList>
    </citation>
    <scope>NUCLEOTIDE SEQUENCE</scope>
</reference>
<evidence type="ECO:0000313" key="4">
    <source>
        <dbReference type="Proteomes" id="UP000683360"/>
    </source>
</evidence>
<keyword evidence="4" id="KW-1185">Reference proteome</keyword>
<evidence type="ECO:0000313" key="3">
    <source>
        <dbReference type="EMBL" id="CAG2207438.1"/>
    </source>
</evidence>
<gene>
    <name evidence="3" type="ORF">MEDL_21699</name>
</gene>
<keyword evidence="1" id="KW-1133">Transmembrane helix</keyword>
<evidence type="ECO:0000259" key="2">
    <source>
        <dbReference type="Pfam" id="PF00582"/>
    </source>
</evidence>
<dbReference type="InterPro" id="IPR014729">
    <property type="entry name" value="Rossmann-like_a/b/a_fold"/>
</dbReference>
<dbReference type="InterPro" id="IPR006016">
    <property type="entry name" value="UspA"/>
</dbReference>